<dbReference type="SUPFAM" id="SSF52490">
    <property type="entry name" value="Tubulin nucleotide-binding domain-like"/>
    <property type="match status" value="1"/>
</dbReference>
<dbReference type="EMBL" id="CP001337">
    <property type="protein sequence ID" value="ACL24224.1"/>
    <property type="molecule type" value="Genomic_DNA"/>
</dbReference>
<dbReference type="AlphaFoldDB" id="B8G8G2"/>
<name>B8G8G2_CHLAD</name>
<dbReference type="Gene3D" id="3.40.50.1440">
    <property type="entry name" value="Tubulin/FtsZ, GTPase domain"/>
    <property type="match status" value="1"/>
</dbReference>
<dbReference type="KEGG" id="cag:Cagg_1316"/>
<accession>B8G8G2</accession>
<dbReference type="Pfam" id="PF13809">
    <property type="entry name" value="Tubulin_2"/>
    <property type="match status" value="1"/>
</dbReference>
<gene>
    <name evidence="1" type="ordered locus">Cagg_1316</name>
</gene>
<dbReference type="InterPro" id="IPR036525">
    <property type="entry name" value="Tubulin/FtsZ_GTPase_sf"/>
</dbReference>
<organism evidence="1 2">
    <name type="scientific">Chloroflexus aggregans (strain MD-66 / DSM 9485)</name>
    <dbReference type="NCBI Taxonomy" id="326427"/>
    <lineage>
        <taxon>Bacteria</taxon>
        <taxon>Bacillati</taxon>
        <taxon>Chloroflexota</taxon>
        <taxon>Chloroflexia</taxon>
        <taxon>Chloroflexales</taxon>
        <taxon>Chloroflexineae</taxon>
        <taxon>Chloroflexaceae</taxon>
        <taxon>Chloroflexus</taxon>
    </lineage>
</organism>
<dbReference type="eggNOG" id="COG0497">
    <property type="taxonomic scope" value="Bacteria"/>
</dbReference>
<keyword evidence="2" id="KW-1185">Reference proteome</keyword>
<dbReference type="STRING" id="326427.Cagg_1316"/>
<dbReference type="OrthoDB" id="3400278at2"/>
<proteinExistence type="predicted"/>
<evidence type="ECO:0008006" key="3">
    <source>
        <dbReference type="Google" id="ProtNLM"/>
    </source>
</evidence>
<dbReference type="Proteomes" id="UP000002508">
    <property type="component" value="Chromosome"/>
</dbReference>
<protein>
    <recommendedName>
        <fullName evidence="3">Tubulin-like protein</fullName>
    </recommendedName>
</protein>
<evidence type="ECO:0000313" key="1">
    <source>
        <dbReference type="EMBL" id="ACL24224.1"/>
    </source>
</evidence>
<evidence type="ECO:0000313" key="2">
    <source>
        <dbReference type="Proteomes" id="UP000002508"/>
    </source>
</evidence>
<sequence length="763" mass="87378">MTTTLQPTQVYIPSALFIRPTLVIGLGGTGVDVIRQLKRRIRQSMQPMPGVLEFLVVDTEMPQNMPGEERILDREIAYIGDFNAGKVLDHLDQHPHIKDWWPNGQVVTGSIFRGARQRRLVGRLSLYARWGQFAHRLDTKLDKIRQIAENEQVEKQGIRTERTGQVRVYIVSSLCGGTGSGLLLDVAFRVRSKLGDDGEICGVFVMPSVFLQEIASYVQRLRIQGNAYAALKELNYYLSGQQQFEATFPDYAYQTPDGAKQVMYVRRPFDTVFLVDRDNGSEGLSSIDEVKQMIGQVIYLDTVTPIGREAASKRENLNDLASEQQNKFALAIAGVSTASLVLPVRPVQVHVEMMGMRILQEHILQEQNSTVKDSLKNIQESINKWLQEELTDENVEKLYKELQQKLKDLYTEKGLDHVASVISEIQLEPDDPDDFWLNRFKRKIFGKNHVSESPVDAVINHIRKNIASIKNVSDFVRKLRFYYEDWHAMMQQQLSNVVPSRPQSMSEPKSPQNNLSLFELVTELGYEREVPAPGNLPNAQWPIDRFVFSLASLSGDNRAKLINEVGLHAVFNLVYKFEKGEHKLFLDHPPNHDPVKAYLETVQGFVNPMLSESWTAIRYLRWFYNNIQYYSNTSTESRGSPIDPLRHLKLRSEKPFLRIDNARLGTEHASDIEVQRLIGYSPLLTSAERHDPDSVLSDFDSYYHVDTGTPNRIDVLVISFGYRIADLRDLPELKKAYEYFMKTQKETLHIHKNWSDGRLPDLV</sequence>
<dbReference type="RefSeq" id="WP_012616588.1">
    <property type="nucleotide sequence ID" value="NC_011831.1"/>
</dbReference>
<dbReference type="HOGENOM" id="CLU_365511_0_0_0"/>
<reference evidence="1" key="1">
    <citation type="submission" date="2008-12" db="EMBL/GenBank/DDBJ databases">
        <title>Complete sequence of Chloroflexus aggregans DSM 9485.</title>
        <authorList>
            <consortium name="US DOE Joint Genome Institute"/>
            <person name="Lucas S."/>
            <person name="Copeland A."/>
            <person name="Lapidus A."/>
            <person name="Glavina del Rio T."/>
            <person name="Dalin E."/>
            <person name="Tice H."/>
            <person name="Pitluck S."/>
            <person name="Foster B."/>
            <person name="Larimer F."/>
            <person name="Land M."/>
            <person name="Hauser L."/>
            <person name="Kyrpides N."/>
            <person name="Mikhailova N."/>
            <person name="Bryant D."/>
            <person name="Richardson P."/>
        </authorList>
    </citation>
    <scope>NUCLEOTIDE SEQUENCE</scope>
    <source>
        <strain evidence="1">DSM 9485</strain>
    </source>
</reference>
<dbReference type="InterPro" id="IPR025904">
    <property type="entry name" value="Tubulin-like"/>
</dbReference>